<dbReference type="FunFam" id="1.10.510.10:FF:000445">
    <property type="entry name" value="MDIS1-interacting receptor like kinase 2"/>
    <property type="match status" value="1"/>
</dbReference>
<dbReference type="FunFam" id="3.80.10.10:FF:000177">
    <property type="entry name" value="Leucine-rich repeat receptor-like serine/threonine-protein kinase At1g17230"/>
    <property type="match status" value="1"/>
</dbReference>
<evidence type="ECO:0000313" key="23">
    <source>
        <dbReference type="EMBL" id="RVX19444.1"/>
    </source>
</evidence>
<evidence type="ECO:0000256" key="2">
    <source>
        <dbReference type="ARBA" id="ARBA00004479"/>
    </source>
</evidence>
<evidence type="ECO:0000256" key="7">
    <source>
        <dbReference type="ARBA" id="ARBA00022679"/>
    </source>
</evidence>
<evidence type="ECO:0000256" key="5">
    <source>
        <dbReference type="ARBA" id="ARBA00022553"/>
    </source>
</evidence>
<dbReference type="Proteomes" id="UP000288805">
    <property type="component" value="Unassembled WGS sequence"/>
</dbReference>
<dbReference type="InterPro" id="IPR017441">
    <property type="entry name" value="Protein_kinase_ATP_BS"/>
</dbReference>
<dbReference type="GO" id="GO:0005524">
    <property type="term" value="F:ATP binding"/>
    <property type="evidence" value="ECO:0007669"/>
    <property type="project" value="UniProtKB-UniRule"/>
</dbReference>
<evidence type="ECO:0000256" key="16">
    <source>
        <dbReference type="ARBA" id="ARBA00023170"/>
    </source>
</evidence>
<evidence type="ECO:0000313" key="24">
    <source>
        <dbReference type="Proteomes" id="UP000288805"/>
    </source>
</evidence>
<protein>
    <recommendedName>
        <fullName evidence="3">non-specific serine/threonine protein kinase</fullName>
        <ecNumber evidence="3">2.7.11.1</ecNumber>
    </recommendedName>
</protein>
<comment type="catalytic activity">
    <reaction evidence="19">
        <text>L-seryl-[protein] + ATP = O-phospho-L-seryl-[protein] + ADP + H(+)</text>
        <dbReference type="Rhea" id="RHEA:17989"/>
        <dbReference type="Rhea" id="RHEA-COMP:9863"/>
        <dbReference type="Rhea" id="RHEA-COMP:11604"/>
        <dbReference type="ChEBI" id="CHEBI:15378"/>
        <dbReference type="ChEBI" id="CHEBI:29999"/>
        <dbReference type="ChEBI" id="CHEBI:30616"/>
        <dbReference type="ChEBI" id="CHEBI:83421"/>
        <dbReference type="ChEBI" id="CHEBI:456216"/>
        <dbReference type="EC" id="2.7.11.1"/>
    </reaction>
</comment>
<dbReference type="FunFam" id="3.80.10.10:FF:000400">
    <property type="entry name" value="Nuclear pore complex protein NUP107"/>
    <property type="match status" value="1"/>
</dbReference>
<dbReference type="SUPFAM" id="SSF56112">
    <property type="entry name" value="Protein kinase-like (PK-like)"/>
    <property type="match status" value="1"/>
</dbReference>
<dbReference type="Gene3D" id="1.10.510.10">
    <property type="entry name" value="Transferase(Phosphotransferase) domain 1"/>
    <property type="match status" value="1"/>
</dbReference>
<evidence type="ECO:0000256" key="17">
    <source>
        <dbReference type="ARBA" id="ARBA00023180"/>
    </source>
</evidence>
<comment type="subcellular location">
    <subcellularLocation>
        <location evidence="1">Cell membrane</location>
    </subcellularLocation>
    <subcellularLocation>
        <location evidence="2">Membrane</location>
        <topology evidence="2">Single-pass type I membrane protein</topology>
    </subcellularLocation>
</comment>
<dbReference type="EC" id="2.7.11.1" evidence="3"/>
<dbReference type="PROSITE" id="PS50011">
    <property type="entry name" value="PROTEIN_KINASE_DOM"/>
    <property type="match status" value="1"/>
</dbReference>
<dbReference type="Gene3D" id="3.80.10.10">
    <property type="entry name" value="Ribonuclease Inhibitor"/>
    <property type="match status" value="2"/>
</dbReference>
<evidence type="ECO:0000256" key="9">
    <source>
        <dbReference type="ARBA" id="ARBA00022729"/>
    </source>
</evidence>
<evidence type="ECO:0000256" key="1">
    <source>
        <dbReference type="ARBA" id="ARBA00004236"/>
    </source>
</evidence>
<keyword evidence="16 23" id="KW-0675">Receptor</keyword>
<evidence type="ECO:0000256" key="6">
    <source>
        <dbReference type="ARBA" id="ARBA00022614"/>
    </source>
</evidence>
<dbReference type="InterPro" id="IPR011009">
    <property type="entry name" value="Kinase-like_dom_sf"/>
</dbReference>
<feature type="domain" description="Protein kinase" evidence="22">
    <location>
        <begin position="857"/>
        <end position="1134"/>
    </location>
</feature>
<evidence type="ECO:0000256" key="10">
    <source>
        <dbReference type="ARBA" id="ARBA00022737"/>
    </source>
</evidence>
<evidence type="ECO:0000256" key="21">
    <source>
        <dbReference type="SAM" id="Phobius"/>
    </source>
</evidence>
<dbReference type="GO" id="GO:0004674">
    <property type="term" value="F:protein serine/threonine kinase activity"/>
    <property type="evidence" value="ECO:0007669"/>
    <property type="project" value="UniProtKB-KW"/>
</dbReference>
<dbReference type="Pfam" id="PF13855">
    <property type="entry name" value="LRR_8"/>
    <property type="match status" value="1"/>
</dbReference>
<dbReference type="InterPro" id="IPR000719">
    <property type="entry name" value="Prot_kinase_dom"/>
</dbReference>
<evidence type="ECO:0000256" key="18">
    <source>
        <dbReference type="ARBA" id="ARBA00047899"/>
    </source>
</evidence>
<dbReference type="SUPFAM" id="SSF52047">
    <property type="entry name" value="RNI-like"/>
    <property type="match status" value="2"/>
</dbReference>
<dbReference type="FunFam" id="3.30.200.20:FF:000309">
    <property type="entry name" value="Leucine-rich repeat receptor protein kinase MSP1"/>
    <property type="match status" value="1"/>
</dbReference>
<keyword evidence="13 20" id="KW-0067">ATP-binding</keyword>
<keyword evidence="4" id="KW-0723">Serine/threonine-protein kinase</keyword>
<keyword evidence="6" id="KW-0433">Leucine-rich repeat</keyword>
<evidence type="ECO:0000256" key="20">
    <source>
        <dbReference type="PROSITE-ProRule" id="PRU10141"/>
    </source>
</evidence>
<evidence type="ECO:0000256" key="13">
    <source>
        <dbReference type="ARBA" id="ARBA00022840"/>
    </source>
</evidence>
<keyword evidence="17" id="KW-0325">Glycoprotein</keyword>
<dbReference type="Gene3D" id="3.30.200.20">
    <property type="entry name" value="Phosphorylase Kinase, domain 1"/>
    <property type="match status" value="1"/>
</dbReference>
<dbReference type="FunFam" id="3.80.10.10:FF:000687">
    <property type="entry name" value="Leucine Rich Repeat family protein, expressed"/>
    <property type="match status" value="1"/>
</dbReference>
<keyword evidence="9" id="KW-0732">Signal</keyword>
<keyword evidence="7" id="KW-0808">Transferase</keyword>
<keyword evidence="10" id="KW-0677">Repeat</keyword>
<evidence type="ECO:0000256" key="15">
    <source>
        <dbReference type="ARBA" id="ARBA00023136"/>
    </source>
</evidence>
<feature type="binding site" evidence="20">
    <location>
        <position position="885"/>
    </location>
    <ligand>
        <name>ATP</name>
        <dbReference type="ChEBI" id="CHEBI:30616"/>
    </ligand>
</feature>
<dbReference type="PROSITE" id="PS00109">
    <property type="entry name" value="PROTEIN_KINASE_TYR"/>
    <property type="match status" value="1"/>
</dbReference>
<dbReference type="InterPro" id="IPR001245">
    <property type="entry name" value="Ser-Thr/Tyr_kinase_cat_dom"/>
</dbReference>
<dbReference type="Pfam" id="PF00560">
    <property type="entry name" value="LRR_1"/>
    <property type="match status" value="4"/>
</dbReference>
<evidence type="ECO:0000256" key="3">
    <source>
        <dbReference type="ARBA" id="ARBA00012513"/>
    </source>
</evidence>
<dbReference type="InterPro" id="IPR051716">
    <property type="entry name" value="Plant_RL_S/T_kinase"/>
</dbReference>
<dbReference type="PROSITE" id="PS00107">
    <property type="entry name" value="PROTEIN_KINASE_ATP"/>
    <property type="match status" value="1"/>
</dbReference>
<dbReference type="InterPro" id="IPR003591">
    <property type="entry name" value="Leu-rich_rpt_typical-subtyp"/>
</dbReference>
<dbReference type="InterPro" id="IPR055414">
    <property type="entry name" value="LRR_R13L4/SHOC2-like"/>
</dbReference>
<evidence type="ECO:0000256" key="14">
    <source>
        <dbReference type="ARBA" id="ARBA00022989"/>
    </source>
</evidence>
<dbReference type="InterPro" id="IPR032675">
    <property type="entry name" value="LRR_dom_sf"/>
</dbReference>
<dbReference type="InterPro" id="IPR008266">
    <property type="entry name" value="Tyr_kinase_AS"/>
</dbReference>
<proteinExistence type="predicted"/>
<keyword evidence="12 23" id="KW-0418">Kinase</keyword>
<evidence type="ECO:0000256" key="11">
    <source>
        <dbReference type="ARBA" id="ARBA00022741"/>
    </source>
</evidence>
<reference evidence="23 24" key="1">
    <citation type="journal article" date="2018" name="PLoS Genet.">
        <title>Population sequencing reveals clonal diversity and ancestral inbreeding in the grapevine cultivar Chardonnay.</title>
        <authorList>
            <person name="Roach M.J."/>
            <person name="Johnson D.L."/>
            <person name="Bohlmann J."/>
            <person name="van Vuuren H.J."/>
            <person name="Jones S.J."/>
            <person name="Pretorius I.S."/>
            <person name="Schmidt S.A."/>
            <person name="Borneman A.R."/>
        </authorList>
    </citation>
    <scope>NUCLEOTIDE SEQUENCE [LARGE SCALE GENOMIC DNA]</scope>
    <source>
        <strain evidence="24">cv. Chardonnay</strain>
        <tissue evidence="23">Leaf</tissue>
    </source>
</reference>
<organism evidence="23 24">
    <name type="scientific">Vitis vinifera</name>
    <name type="common">Grape</name>
    <dbReference type="NCBI Taxonomy" id="29760"/>
    <lineage>
        <taxon>Eukaryota</taxon>
        <taxon>Viridiplantae</taxon>
        <taxon>Streptophyta</taxon>
        <taxon>Embryophyta</taxon>
        <taxon>Tracheophyta</taxon>
        <taxon>Spermatophyta</taxon>
        <taxon>Magnoliopsida</taxon>
        <taxon>eudicotyledons</taxon>
        <taxon>Gunneridae</taxon>
        <taxon>Pentapetalae</taxon>
        <taxon>rosids</taxon>
        <taxon>Vitales</taxon>
        <taxon>Vitaceae</taxon>
        <taxon>Viteae</taxon>
        <taxon>Vitis</taxon>
    </lineage>
</organism>
<evidence type="ECO:0000256" key="8">
    <source>
        <dbReference type="ARBA" id="ARBA00022692"/>
    </source>
</evidence>
<keyword evidence="8 21" id="KW-0812">Transmembrane</keyword>
<evidence type="ECO:0000256" key="19">
    <source>
        <dbReference type="ARBA" id="ARBA00048679"/>
    </source>
</evidence>
<keyword evidence="5" id="KW-0597">Phosphoprotein</keyword>
<dbReference type="EMBL" id="QGNW01000009">
    <property type="protein sequence ID" value="RVX19444.1"/>
    <property type="molecule type" value="Genomic_DNA"/>
</dbReference>
<dbReference type="Pfam" id="PF23598">
    <property type="entry name" value="LRR_14"/>
    <property type="match status" value="1"/>
</dbReference>
<accession>A0A438KE10</accession>
<gene>
    <name evidence="23" type="primary">MIK2_89</name>
    <name evidence="23" type="ORF">CK203_008687</name>
</gene>
<evidence type="ECO:0000259" key="22">
    <source>
        <dbReference type="PROSITE" id="PS50011"/>
    </source>
</evidence>
<sequence length="1142" mass="126195">MIFSLTVLPIEKLQQRPVPVVPGDLRGISSLLWAPSPREIPLTHTLHRAKAGPHRSRNGLAHDIKLSPFPNQHNSIAPFQSKVGLSSSSPYFLSRLHPHPEQRQKLSSSGRTACLLPPLSIHRGLSPTLKTFAAGRALCAAPPELSPRSTSPRPTSKERLPQFDFGSFTNLTRFNLSINNLNGLIPSTVANLSKLTFLDLSNNLFEGNIPWEIGQLKELQYLSFYNNCLNGTIPYQITNLQKIWYLHLGWNYLKSPDWSKFSTMPLLTHLDFNFNELASVFPEFITDCRNLTYLDLSWNHLTGPIPESLFRNSGKLEFLNLAKNLFEGKISSSIGQLRNLQKLDLHGNGLNSTIPGELGHCSNIIFLALAENLLAGVLPLSLTNLNKISELACLEIHYLLFYNNLSGTIPPEIGNMSSLVILDLNTNNLEGELPETMSLLNNLEILSLFTNNFSGTVPRELGKNNLNLKNVSFSDNSFTGELPPGLCNSFTLQLLTVNGNSFTGKLPDCLRNCSSLDRVRLEGNHFSGDISKAFGVHPNLSFISLSGNQFSGELSPEWGECQGLTKLQMDGNKISGKIPSELGKLSQLQVLSLDSNEFTGEIPMELTKLSLLFNLSLRKNFFTGKIPQTIGTLSNLQYLNLAENKLSGSIPKELGNCEHLDSLDLSHNALSGEIPSELGNLVNLRYLLDLSSNSLSRTIPSNLGKLVRLESLNLSRNNLMGKIPSSFSSMLSLNSIDFSYNQLTGQIPSSNIFKKAAYTGNSGLCGYAEGLNPCYSTSPSSKPSKLNKKVLIGVLVPTCGLLFLAFIVAVIVILHPRSKHSDEETESTEKYDAEEWLIWKRRGIFTFEDIVKATEDFSEKNCIGKGGFGRVYKAVLPQGQTVAVKRLNMSDSSNIPTTNRLSFKNEIEILTEVKHRNIIKLFGFCSRKGSMYLVYKYIERGSLGKVLYGEAGEMELSWATRVKIVQGVAHAIAYLHHNCSPPIVHRDVTLNNILLDSEFEPRLSDFGTARLLYPDSSNWTAAAGSFGYMAPELAFTMCITDKCDVYSFGVVALEVMMGRHPEELLVSLPSSALSDDPGLLLKDVLDQRLPMPTGQLAEEVVFVVKVALACTHAAPESRPTMRFVAKELSAQPRLPHSEPFPR</sequence>
<keyword evidence="11 20" id="KW-0547">Nucleotide-binding</keyword>
<dbReference type="InterPro" id="IPR001611">
    <property type="entry name" value="Leu-rich_rpt"/>
</dbReference>
<dbReference type="AlphaFoldDB" id="A0A438KE10"/>
<dbReference type="Pfam" id="PF07714">
    <property type="entry name" value="PK_Tyr_Ser-Thr"/>
    <property type="match status" value="1"/>
</dbReference>
<evidence type="ECO:0000256" key="12">
    <source>
        <dbReference type="ARBA" id="ARBA00022777"/>
    </source>
</evidence>
<dbReference type="GO" id="GO:0005886">
    <property type="term" value="C:plasma membrane"/>
    <property type="evidence" value="ECO:0007669"/>
    <property type="project" value="UniProtKB-SubCell"/>
</dbReference>
<dbReference type="PANTHER" id="PTHR48053">
    <property type="entry name" value="LEUCINE RICH REPEAT FAMILY PROTEIN, EXPRESSED"/>
    <property type="match status" value="1"/>
</dbReference>
<comment type="caution">
    <text evidence="23">The sequence shown here is derived from an EMBL/GenBank/DDBJ whole genome shotgun (WGS) entry which is preliminary data.</text>
</comment>
<name>A0A438KE10_VITVI</name>
<evidence type="ECO:0000256" key="4">
    <source>
        <dbReference type="ARBA" id="ARBA00022527"/>
    </source>
</evidence>
<keyword evidence="14 21" id="KW-1133">Transmembrane helix</keyword>
<dbReference type="SMART" id="SM00369">
    <property type="entry name" value="LRR_TYP"/>
    <property type="match status" value="11"/>
</dbReference>
<keyword evidence="15 21" id="KW-0472">Membrane</keyword>
<comment type="catalytic activity">
    <reaction evidence="18">
        <text>L-threonyl-[protein] + ATP = O-phospho-L-threonyl-[protein] + ADP + H(+)</text>
        <dbReference type="Rhea" id="RHEA:46608"/>
        <dbReference type="Rhea" id="RHEA-COMP:11060"/>
        <dbReference type="Rhea" id="RHEA-COMP:11605"/>
        <dbReference type="ChEBI" id="CHEBI:15378"/>
        <dbReference type="ChEBI" id="CHEBI:30013"/>
        <dbReference type="ChEBI" id="CHEBI:30616"/>
        <dbReference type="ChEBI" id="CHEBI:61977"/>
        <dbReference type="ChEBI" id="CHEBI:456216"/>
        <dbReference type="EC" id="2.7.11.1"/>
    </reaction>
</comment>
<feature type="transmembrane region" description="Helical" evidence="21">
    <location>
        <begin position="790"/>
        <end position="814"/>
    </location>
</feature>
<dbReference type="PANTHER" id="PTHR48053:SF32">
    <property type="entry name" value="LEUCINE RICH REPEAT FAMILY PROTEIN, EXPRESSED"/>
    <property type="match status" value="1"/>
</dbReference>